<dbReference type="PROSITE" id="PS50293">
    <property type="entry name" value="TPR_REGION"/>
    <property type="match status" value="1"/>
</dbReference>
<dbReference type="PANTHER" id="PTHR44998:SF1">
    <property type="entry name" value="UDP-N-ACETYLGLUCOSAMINE--PEPTIDE N-ACETYLGLUCOSAMINYLTRANSFERASE 110 KDA SUBUNIT"/>
    <property type="match status" value="1"/>
</dbReference>
<keyword evidence="12" id="KW-1185">Reference proteome</keyword>
<evidence type="ECO:0000256" key="2">
    <source>
        <dbReference type="ARBA" id="ARBA00005386"/>
    </source>
</evidence>
<organism evidence="11 12">
    <name type="scientific">Malassezia vespertilionis</name>
    <dbReference type="NCBI Taxonomy" id="2020962"/>
    <lineage>
        <taxon>Eukaryota</taxon>
        <taxon>Fungi</taxon>
        <taxon>Dikarya</taxon>
        <taxon>Basidiomycota</taxon>
        <taxon>Ustilaginomycotina</taxon>
        <taxon>Malasseziomycetes</taxon>
        <taxon>Malasseziales</taxon>
        <taxon>Malasseziaceae</taxon>
        <taxon>Malassezia</taxon>
    </lineage>
</organism>
<proteinExistence type="inferred from homology"/>
<dbReference type="Gene3D" id="1.25.40.10">
    <property type="entry name" value="Tetratricopeptide repeat domain"/>
    <property type="match status" value="3"/>
</dbReference>
<dbReference type="SMART" id="SM00028">
    <property type="entry name" value="TPR"/>
    <property type="match status" value="3"/>
</dbReference>
<dbReference type="GO" id="GO:0097363">
    <property type="term" value="F:protein O-acetylglucosaminyltransferase activity"/>
    <property type="evidence" value="ECO:0007669"/>
    <property type="project" value="UniProtKB-EC"/>
</dbReference>
<dbReference type="Proteomes" id="UP000232875">
    <property type="component" value="Unassembled WGS sequence"/>
</dbReference>
<dbReference type="OrthoDB" id="421121at2759"/>
<dbReference type="InterPro" id="IPR019734">
    <property type="entry name" value="TPR_rpt"/>
</dbReference>
<dbReference type="STRING" id="2020962.A0A2N1JES8"/>
<dbReference type="Pfam" id="PF13414">
    <property type="entry name" value="TPR_11"/>
    <property type="match status" value="1"/>
</dbReference>
<reference evidence="11 12" key="1">
    <citation type="submission" date="2017-10" db="EMBL/GenBank/DDBJ databases">
        <title>A novel species of cold-tolerant Malassezia isolated from bats.</title>
        <authorList>
            <person name="Lorch J.M."/>
            <person name="Palmer J.M."/>
            <person name="Vanderwolf K.J."/>
            <person name="Schmidt K.Z."/>
            <person name="Verant M.L."/>
            <person name="Weller T.J."/>
            <person name="Blehert D.S."/>
        </authorList>
    </citation>
    <scope>NUCLEOTIDE SEQUENCE [LARGE SCALE GENOMIC DNA]</scope>
    <source>
        <strain evidence="11 12">NWHC:44797-103</strain>
    </source>
</reference>
<evidence type="ECO:0000313" key="11">
    <source>
        <dbReference type="EMBL" id="PKI85049.1"/>
    </source>
</evidence>
<comment type="similarity">
    <text evidence="2">Belongs to the glycosyltransferase 41 family. O-GlcNAc transferase subfamily.</text>
</comment>
<feature type="domain" description="O-GlcNAc transferase C-terminal" evidence="10">
    <location>
        <begin position="1301"/>
        <end position="1460"/>
    </location>
</feature>
<evidence type="ECO:0000256" key="3">
    <source>
        <dbReference type="ARBA" id="ARBA00011970"/>
    </source>
</evidence>
<evidence type="ECO:0000256" key="6">
    <source>
        <dbReference type="ARBA" id="ARBA00022737"/>
    </source>
</evidence>
<feature type="repeat" description="TPR" evidence="8">
    <location>
        <begin position="777"/>
        <end position="810"/>
    </location>
</feature>
<dbReference type="GO" id="GO:0006493">
    <property type="term" value="P:protein O-linked glycosylation"/>
    <property type="evidence" value="ECO:0007669"/>
    <property type="project" value="TreeGrafter"/>
</dbReference>
<dbReference type="Gene3D" id="3.40.50.11380">
    <property type="match status" value="1"/>
</dbReference>
<keyword evidence="5" id="KW-0808">Transferase</keyword>
<evidence type="ECO:0000313" key="12">
    <source>
        <dbReference type="Proteomes" id="UP000232875"/>
    </source>
</evidence>
<evidence type="ECO:0000256" key="5">
    <source>
        <dbReference type="ARBA" id="ARBA00022679"/>
    </source>
</evidence>
<dbReference type="InterPro" id="IPR029489">
    <property type="entry name" value="OGT/SEC/SPY_C"/>
</dbReference>
<gene>
    <name evidence="11" type="ORF">MVES_000931</name>
</gene>
<evidence type="ECO:0000259" key="10">
    <source>
        <dbReference type="Pfam" id="PF13844"/>
    </source>
</evidence>
<dbReference type="PANTHER" id="PTHR44998">
    <property type="match status" value="1"/>
</dbReference>
<sequence>MTPSKGATGYVSVDGDPARWSAEARISDKNGEDEVERWKPLDGKQRRKIASHLCASAGLDGLEHQAEAYHLLQRLNGQCRFWIANQESDMGSCDVFPPNAASHYQTQLQALGDNSFARMQHAPNALLQSTRLENVGTHDIHKHNAPLSSDVSMLNDRLNNASVDMPTRKKAFVPSSPPQEGRPDAHKKTCLSDRSGVAPKVVPAVEFASFPPCSLADAMSKAFPMRGPPQVPISAWFSGLEAPVSSLLTEIGAEDPIHVLSASAYASGFDIRSPQVRDELLQYAHHLYSITLAAGEHNSTEKQRDVHRTPGRSTRIGTSLHPTLLPLLHVLHKLHPEDLPILLLLSCAYYTSGNFNGSLWYNNLILRIDPNYVEAMSNIGTSLCALGYWKEAESWWWRALRLIPGYWDAFENLLSVLCLPSAPGHDGKKRLPQYVTALRLCDFVEAHVVPVRRSIFTGRRKGEMRNHAEPDDPPGMLEPQSLPQQLPITQLPRVQNLFFAKGNLKYVTEGYGIVEAAEEYQRSVEVILSIPDQAGFTVRDLVVSVCVVAILSFGSVVPGMNALSIAAEVAAAFGIDISNPAFAAVVAQGQYTRIHPQGILGIVRDVGDDAISTLLRIGSNQLPVIFLLPDQIDILHRILFGHTGGILPVFKPHTGKDSIVPGTMLESVYRQSFQVGSSILLALAKLFQDATTNPDQGNKRLTLRGIPPSISLLLLFYYMSLRLNPSAFTYNNLGILLSSLPGATTTVGLNGERIQLTGQLLAMRYYAHGLQFDPTHSHLITNLGSLFKDMGRLSEAIQMYEKAVEFDPKFDVALANLGNAVKDQGRIQDSIEFYRRSVEANPHFPEALCGLVNALLAICDWKEVYSENSQGGLMRDVILTVNRQLESGSSYGKGIFQLQCPLEDWVDKITSYSGDNRLDTRDRWTQKLMPFYDPSKHEPMMNEGGFLLRIIEHISRHTQRRWYHDMYTRKCTNECDTTANNEINYARMQIPFSLPTPSNLTVLPFHTFTYPLTPRQVRLISHRNALRTTHSSLSQTWLPKHVYPPPPPPNGKLNIGYVSSDFNNHPLAHLMQSVFGFHDLTRFNIFCYATTVSDESPYRNQIEHESQHFLDVSTWSTEMVLAQIQRDQIHILVNLNGYTKGARNDIFASRPCPVQMQFMGFPGGMGSGWIDWIVVDPIVCPPSMTSHYRWREGPSNAQHNGFAEKFTDLAANLDPEDAREDWVYTERCIFISHSYFVNDHAQGFRDPVEETRVQSFEEENDKPSREEKQHNVPVEHQLSDKQVWDREQLRRYRMRCTLFPCLPDDYVIFADFNQLYKTDPELFKAWLKILTRVPKSILWLLRFPISGQKHLYEFALQWAGPEVAKRVIFTDVAPKHIHIYRCRIADLFLDTSECNAHTTAVDILWSGTPMLTWPKHAHKMCSRVAASILFAAGASDGLVVDSAEQYVERAVKLANSIRYQYVQHLNQGSEHAKLEKITHSTKDVPPAELTSEMLVVNCTEEAVKGSMNVPEHGDFISREESGELSDWRRKLFLSRDKCPLFNTRGWTRAVEAGYWEAWRRWEAGTDMEDSYEWEILPRGAPEKLSGHIWLSDY</sequence>
<dbReference type="PROSITE" id="PS50005">
    <property type="entry name" value="TPR"/>
    <property type="match status" value="2"/>
</dbReference>
<feature type="domain" description="O-GlcNAc transferase C-terminal" evidence="10">
    <location>
        <begin position="1001"/>
        <end position="1188"/>
    </location>
</feature>
<dbReference type="EMBL" id="KZ454988">
    <property type="protein sequence ID" value="PKI85049.1"/>
    <property type="molecule type" value="Genomic_DNA"/>
</dbReference>
<feature type="repeat" description="TPR" evidence="8">
    <location>
        <begin position="811"/>
        <end position="844"/>
    </location>
</feature>
<feature type="region of interest" description="Disordered" evidence="9">
    <location>
        <begin position="462"/>
        <end position="481"/>
    </location>
</feature>
<dbReference type="Pfam" id="PF13374">
    <property type="entry name" value="TPR_10"/>
    <property type="match status" value="1"/>
</dbReference>
<keyword evidence="4" id="KW-0328">Glycosyltransferase</keyword>
<keyword evidence="6" id="KW-0677">Repeat</keyword>
<evidence type="ECO:0000256" key="4">
    <source>
        <dbReference type="ARBA" id="ARBA00022676"/>
    </source>
</evidence>
<dbReference type="Pfam" id="PF13844">
    <property type="entry name" value="Glyco_transf_41"/>
    <property type="match status" value="2"/>
</dbReference>
<keyword evidence="7 8" id="KW-0802">TPR repeat</keyword>
<evidence type="ECO:0000256" key="1">
    <source>
        <dbReference type="ARBA" id="ARBA00004922"/>
    </source>
</evidence>
<evidence type="ECO:0000256" key="9">
    <source>
        <dbReference type="SAM" id="MobiDB-lite"/>
    </source>
</evidence>
<dbReference type="SUPFAM" id="SSF48452">
    <property type="entry name" value="TPR-like"/>
    <property type="match status" value="1"/>
</dbReference>
<dbReference type="Gene3D" id="3.40.50.2000">
    <property type="entry name" value="Glycogen Phosphorylase B"/>
    <property type="match status" value="1"/>
</dbReference>
<name>A0A2N1JES8_9BASI</name>
<dbReference type="InterPro" id="IPR011990">
    <property type="entry name" value="TPR-like_helical_dom_sf"/>
</dbReference>
<comment type="pathway">
    <text evidence="1">Protein modification; protein glycosylation.</text>
</comment>
<accession>A0A2N1JES8</accession>
<evidence type="ECO:0000256" key="7">
    <source>
        <dbReference type="ARBA" id="ARBA00022803"/>
    </source>
</evidence>
<evidence type="ECO:0000256" key="8">
    <source>
        <dbReference type="PROSITE-ProRule" id="PRU00339"/>
    </source>
</evidence>
<protein>
    <recommendedName>
        <fullName evidence="3">protein O-GlcNAc transferase</fullName>
        <ecNumber evidence="3">2.4.1.255</ecNumber>
    </recommendedName>
</protein>
<dbReference type="EC" id="2.4.1.255" evidence="3"/>